<comment type="caution">
    <text evidence="4">The sequence shown here is derived from an EMBL/GenBank/DDBJ whole genome shotgun (WGS) entry which is preliminary data.</text>
</comment>
<dbReference type="Proteomes" id="UP001430804">
    <property type="component" value="Unassembled WGS sequence"/>
</dbReference>
<keyword evidence="2" id="KW-1133">Transmembrane helix</keyword>
<proteinExistence type="predicted"/>
<evidence type="ECO:0000256" key="2">
    <source>
        <dbReference type="SAM" id="Phobius"/>
    </source>
</evidence>
<keyword evidence="2" id="KW-0472">Membrane</keyword>
<evidence type="ECO:0000313" key="4">
    <source>
        <dbReference type="EMBL" id="MBW3096903.1"/>
    </source>
</evidence>
<dbReference type="PANTHER" id="PTHR43318:SF1">
    <property type="entry name" value="POLYSACCHARIDE BIOSYNTHESIS PROTEIN EPSC-RELATED"/>
    <property type="match status" value="1"/>
</dbReference>
<dbReference type="PANTHER" id="PTHR43318">
    <property type="entry name" value="UDP-N-ACETYLGLUCOSAMINE 4,6-DEHYDRATASE"/>
    <property type="match status" value="1"/>
</dbReference>
<keyword evidence="5" id="KW-1185">Reference proteome</keyword>
<dbReference type="Pfam" id="PF13727">
    <property type="entry name" value="CoA_binding_3"/>
    <property type="match status" value="1"/>
</dbReference>
<dbReference type="CDD" id="cd05237">
    <property type="entry name" value="UDP_invert_4-6DH_SDR_e"/>
    <property type="match status" value="1"/>
</dbReference>
<evidence type="ECO:0000256" key="1">
    <source>
        <dbReference type="SAM" id="MobiDB-lite"/>
    </source>
</evidence>
<feature type="domain" description="Polysaccharide biosynthesis protein CapD-like" evidence="3">
    <location>
        <begin position="293"/>
        <end position="579"/>
    </location>
</feature>
<dbReference type="InterPro" id="IPR003869">
    <property type="entry name" value="Polysac_CapD-like"/>
</dbReference>
<sequence length="653" mass="70504">MASKAKVLRLLALVHDIAASLAAFALAHLLAFGAAWLLAWPAVAWQLGLFAVLSVLSIWTMRLNRGLWRYASLPDMAAIIRAVTMTVVLYTLINFLVAGVEHLSRMAMVLSWVFGIVGLGAGRLGYRLLKERLVLPALPHKATSIGALVYPFSDTTASYLRALRSRSKAGRSIVGIIDNRRATTRDTLHGLKVLGKPDAIADIVARQAARGQRITELIVTDPAITGREMAQLLDHCIDAGIAIKRLPALVEPGGGGSLPVLTPNPVRLVDLLGRAEVRVDLAAVRQFLAGKTILVTGAGGSIGSELCLQIAAYDPARLVLLDASESHLYDISSKLHDAFPAIPVAQMICDVRDARRVHYLMRHEAPDVVFHAAAIKHVPIAERNPVETVKTNALGTSVVVEAAVQAKVKTFVLISTDKAVNPAGVMGAAKRAAELYCQARDLSATETDFRVVRFGNVLGSAGSVVPLFNRQIAEGGPVTVTDPDVTRYFMTIREAVSLILQGASHGTPGSKGKGAVLVLDMGEPVSIVDLAKRLIQLAGFIPGRDIEISFTGLRPGEKLQEELFHGPDDRILHRGEGYFVVQTRTVDAETVTGWFTALREACDGENIAEVMHMLHMIVPSLRRPENRRHPLDRTFDPAGHELINAPASSNRLH</sequence>
<feature type="transmembrane region" description="Helical" evidence="2">
    <location>
        <begin position="79"/>
        <end position="100"/>
    </location>
</feature>
<dbReference type="Pfam" id="PF02719">
    <property type="entry name" value="Polysacc_synt_2"/>
    <property type="match status" value="1"/>
</dbReference>
<reference evidence="4" key="1">
    <citation type="submission" date="2021-07" db="EMBL/GenBank/DDBJ databases">
        <title>Pseudohoeflea marina sp. nov. a polyhydroxyalcanoate-producing bacterium.</title>
        <authorList>
            <person name="Zheng W."/>
            <person name="Yu S."/>
            <person name="Huang Y."/>
        </authorList>
    </citation>
    <scope>NUCLEOTIDE SEQUENCE</scope>
    <source>
        <strain evidence="4">DP4N28-3</strain>
    </source>
</reference>
<keyword evidence="2" id="KW-0812">Transmembrane</keyword>
<feature type="transmembrane region" description="Helical" evidence="2">
    <location>
        <begin position="7"/>
        <end position="31"/>
    </location>
</feature>
<organism evidence="4 5">
    <name type="scientific">Pseudohoeflea coraliihabitans</name>
    <dbReference type="NCBI Taxonomy" id="2860393"/>
    <lineage>
        <taxon>Bacteria</taxon>
        <taxon>Pseudomonadati</taxon>
        <taxon>Pseudomonadota</taxon>
        <taxon>Alphaproteobacteria</taxon>
        <taxon>Hyphomicrobiales</taxon>
        <taxon>Rhizobiaceae</taxon>
        <taxon>Pseudohoeflea</taxon>
    </lineage>
</organism>
<accession>A0ABS6WMM1</accession>
<evidence type="ECO:0000313" key="5">
    <source>
        <dbReference type="Proteomes" id="UP001430804"/>
    </source>
</evidence>
<dbReference type="InterPro" id="IPR051203">
    <property type="entry name" value="Polysaccharide_Synthase-Rel"/>
</dbReference>
<protein>
    <submittedName>
        <fullName evidence="4">Polysaccharide biosynthesis protein</fullName>
    </submittedName>
</protein>
<evidence type="ECO:0000259" key="3">
    <source>
        <dbReference type="Pfam" id="PF02719"/>
    </source>
</evidence>
<feature type="region of interest" description="Disordered" evidence="1">
    <location>
        <begin position="632"/>
        <end position="653"/>
    </location>
</feature>
<dbReference type="EMBL" id="JAHWQX010000002">
    <property type="protein sequence ID" value="MBW3096903.1"/>
    <property type="molecule type" value="Genomic_DNA"/>
</dbReference>
<dbReference type="RefSeq" id="WP_219200870.1">
    <property type="nucleotide sequence ID" value="NZ_JAHWQX010000002.1"/>
</dbReference>
<feature type="transmembrane region" description="Helical" evidence="2">
    <location>
        <begin position="37"/>
        <end position="59"/>
    </location>
</feature>
<gene>
    <name evidence="4" type="ORF">KY465_06395</name>
</gene>
<name>A0ABS6WMM1_9HYPH</name>